<protein>
    <submittedName>
        <fullName evidence="6">ABC transporter ATP-binding protein</fullName>
    </submittedName>
</protein>
<accession>A0A9D1UZ78</accession>
<dbReference type="InterPro" id="IPR017871">
    <property type="entry name" value="ABC_transporter-like_CS"/>
</dbReference>
<dbReference type="PROSITE" id="PS00211">
    <property type="entry name" value="ABC_TRANSPORTER_1"/>
    <property type="match status" value="1"/>
</dbReference>
<dbReference type="InterPro" id="IPR003439">
    <property type="entry name" value="ABC_transporter-like_ATP-bd"/>
</dbReference>
<proteinExistence type="inferred from homology"/>
<dbReference type="GO" id="GO:0016887">
    <property type="term" value="F:ATP hydrolysis activity"/>
    <property type="evidence" value="ECO:0007669"/>
    <property type="project" value="InterPro"/>
</dbReference>
<comment type="similarity">
    <text evidence="1">Belongs to the ABC transporter superfamily.</text>
</comment>
<comment type="caution">
    <text evidence="6">The sequence shown here is derived from an EMBL/GenBank/DDBJ whole genome shotgun (WGS) entry which is preliminary data.</text>
</comment>
<keyword evidence="4 6" id="KW-0067">ATP-binding</keyword>
<dbReference type="Pfam" id="PF00005">
    <property type="entry name" value="ABC_tran"/>
    <property type="match status" value="1"/>
</dbReference>
<evidence type="ECO:0000256" key="4">
    <source>
        <dbReference type="ARBA" id="ARBA00022840"/>
    </source>
</evidence>
<reference evidence="6" key="1">
    <citation type="journal article" date="2021" name="PeerJ">
        <title>Extensive microbial diversity within the chicken gut microbiome revealed by metagenomics and culture.</title>
        <authorList>
            <person name="Gilroy R."/>
            <person name="Ravi A."/>
            <person name="Getino M."/>
            <person name="Pursley I."/>
            <person name="Horton D.L."/>
            <person name="Alikhan N.F."/>
            <person name="Baker D."/>
            <person name="Gharbi K."/>
            <person name="Hall N."/>
            <person name="Watson M."/>
            <person name="Adriaenssens E.M."/>
            <person name="Foster-Nyarko E."/>
            <person name="Jarju S."/>
            <person name="Secka A."/>
            <person name="Antonio M."/>
            <person name="Oren A."/>
            <person name="Chaudhuri R.R."/>
            <person name="La Ragione R."/>
            <person name="Hildebrand F."/>
            <person name="Pallen M.J."/>
        </authorList>
    </citation>
    <scope>NUCLEOTIDE SEQUENCE</scope>
    <source>
        <strain evidence="6">23274</strain>
    </source>
</reference>
<evidence type="ECO:0000256" key="2">
    <source>
        <dbReference type="ARBA" id="ARBA00022448"/>
    </source>
</evidence>
<gene>
    <name evidence="6" type="ORF">H9863_03450</name>
</gene>
<dbReference type="EMBL" id="DXFT01000069">
    <property type="protein sequence ID" value="HIX03157.1"/>
    <property type="molecule type" value="Genomic_DNA"/>
</dbReference>
<dbReference type="InterPro" id="IPR003593">
    <property type="entry name" value="AAA+_ATPase"/>
</dbReference>
<dbReference type="GO" id="GO:0005524">
    <property type="term" value="F:ATP binding"/>
    <property type="evidence" value="ECO:0007669"/>
    <property type="project" value="UniProtKB-KW"/>
</dbReference>
<feature type="domain" description="ABC transporter" evidence="5">
    <location>
        <begin position="3"/>
        <end position="234"/>
    </location>
</feature>
<evidence type="ECO:0000256" key="3">
    <source>
        <dbReference type="ARBA" id="ARBA00022741"/>
    </source>
</evidence>
<dbReference type="SMART" id="SM00382">
    <property type="entry name" value="AAA"/>
    <property type="match status" value="1"/>
</dbReference>
<keyword evidence="3" id="KW-0547">Nucleotide-binding</keyword>
<reference evidence="6" key="2">
    <citation type="submission" date="2021-04" db="EMBL/GenBank/DDBJ databases">
        <authorList>
            <person name="Gilroy R."/>
        </authorList>
    </citation>
    <scope>NUCLEOTIDE SEQUENCE</scope>
    <source>
        <strain evidence="6">23274</strain>
    </source>
</reference>
<sequence>MNIRIKDLVKVYGDGYKALKGLNLEIEPGMFGLLGPNGAGKTTLMRIMTLLQNPSSGTILFDDYDILKDRKAIRSVLGYLPQDFRFFEKLKTWEFLDYGASLAGIKGTRKRGEVVDELLRKVGLYEVRDRWANRLSGGMKRRLGIAQAIVGDPKVIIVDEPTTGLDPEERIRFRNILSDVSDRDVIIILSTHIVGDISSTCKKLALLNKGELKFEGSPDDMIKLATGKVWEIFVTDRELQEVKEKYPIISTIPSEGGWEIQVVAEELEGFTGKAITPNIEHAYVYFMDYLLKDKMDMYSNKIGGELFN</sequence>
<evidence type="ECO:0000313" key="6">
    <source>
        <dbReference type="EMBL" id="HIX03157.1"/>
    </source>
</evidence>
<dbReference type="Gene3D" id="3.40.50.300">
    <property type="entry name" value="P-loop containing nucleotide triphosphate hydrolases"/>
    <property type="match status" value="1"/>
</dbReference>
<evidence type="ECO:0000256" key="1">
    <source>
        <dbReference type="ARBA" id="ARBA00005417"/>
    </source>
</evidence>
<keyword evidence="2" id="KW-0813">Transport</keyword>
<dbReference type="SUPFAM" id="SSF52540">
    <property type="entry name" value="P-loop containing nucleoside triphosphate hydrolases"/>
    <property type="match status" value="1"/>
</dbReference>
<evidence type="ECO:0000259" key="5">
    <source>
        <dbReference type="PROSITE" id="PS50893"/>
    </source>
</evidence>
<dbReference type="PANTHER" id="PTHR43335">
    <property type="entry name" value="ABC TRANSPORTER, ATP-BINDING PROTEIN"/>
    <property type="match status" value="1"/>
</dbReference>
<dbReference type="CDD" id="cd03264">
    <property type="entry name" value="ABC_drug_resistance_like"/>
    <property type="match status" value="1"/>
</dbReference>
<dbReference type="PROSITE" id="PS50893">
    <property type="entry name" value="ABC_TRANSPORTER_2"/>
    <property type="match status" value="1"/>
</dbReference>
<evidence type="ECO:0000313" key="7">
    <source>
        <dbReference type="Proteomes" id="UP000824202"/>
    </source>
</evidence>
<organism evidence="6 7">
    <name type="scientific">Candidatus Odoribacter faecigallinarum</name>
    <dbReference type="NCBI Taxonomy" id="2838706"/>
    <lineage>
        <taxon>Bacteria</taxon>
        <taxon>Pseudomonadati</taxon>
        <taxon>Bacteroidota</taxon>
        <taxon>Bacteroidia</taxon>
        <taxon>Bacteroidales</taxon>
        <taxon>Odoribacteraceae</taxon>
        <taxon>Odoribacter</taxon>
    </lineage>
</organism>
<dbReference type="AlphaFoldDB" id="A0A9D1UZ78"/>
<name>A0A9D1UZ78_9BACT</name>
<dbReference type="PANTHER" id="PTHR43335:SF2">
    <property type="entry name" value="ABC TRANSPORTER, ATP-BINDING PROTEIN"/>
    <property type="match status" value="1"/>
</dbReference>
<dbReference type="InterPro" id="IPR027417">
    <property type="entry name" value="P-loop_NTPase"/>
</dbReference>
<dbReference type="Proteomes" id="UP000824202">
    <property type="component" value="Unassembled WGS sequence"/>
</dbReference>